<evidence type="ECO:0000313" key="2">
    <source>
        <dbReference type="EMBL" id="KAL0355847.1"/>
    </source>
</evidence>
<proteinExistence type="predicted"/>
<evidence type="ECO:0000256" key="1">
    <source>
        <dbReference type="SAM" id="MobiDB-lite"/>
    </source>
</evidence>
<gene>
    <name evidence="2" type="ORF">Sradi_4031600</name>
</gene>
<dbReference type="AlphaFoldDB" id="A0AAW2PI02"/>
<comment type="caution">
    <text evidence="2">The sequence shown here is derived from an EMBL/GenBank/DDBJ whole genome shotgun (WGS) entry which is preliminary data.</text>
</comment>
<reference evidence="2" key="2">
    <citation type="journal article" date="2024" name="Plant">
        <title>Genomic evolution and insights into agronomic trait innovations of Sesamum species.</title>
        <authorList>
            <person name="Miao H."/>
            <person name="Wang L."/>
            <person name="Qu L."/>
            <person name="Liu H."/>
            <person name="Sun Y."/>
            <person name="Le M."/>
            <person name="Wang Q."/>
            <person name="Wei S."/>
            <person name="Zheng Y."/>
            <person name="Lin W."/>
            <person name="Duan Y."/>
            <person name="Cao H."/>
            <person name="Xiong S."/>
            <person name="Wang X."/>
            <person name="Wei L."/>
            <person name="Li C."/>
            <person name="Ma Q."/>
            <person name="Ju M."/>
            <person name="Zhao R."/>
            <person name="Li G."/>
            <person name="Mu C."/>
            <person name="Tian Q."/>
            <person name="Mei H."/>
            <person name="Zhang T."/>
            <person name="Gao T."/>
            <person name="Zhang H."/>
        </authorList>
    </citation>
    <scope>NUCLEOTIDE SEQUENCE</scope>
    <source>
        <strain evidence="2">G02</strain>
    </source>
</reference>
<dbReference type="EMBL" id="JACGWJ010000017">
    <property type="protein sequence ID" value="KAL0355847.1"/>
    <property type="molecule type" value="Genomic_DNA"/>
</dbReference>
<organism evidence="2">
    <name type="scientific">Sesamum radiatum</name>
    <name type="common">Black benniseed</name>
    <dbReference type="NCBI Taxonomy" id="300843"/>
    <lineage>
        <taxon>Eukaryota</taxon>
        <taxon>Viridiplantae</taxon>
        <taxon>Streptophyta</taxon>
        <taxon>Embryophyta</taxon>
        <taxon>Tracheophyta</taxon>
        <taxon>Spermatophyta</taxon>
        <taxon>Magnoliopsida</taxon>
        <taxon>eudicotyledons</taxon>
        <taxon>Gunneridae</taxon>
        <taxon>Pentapetalae</taxon>
        <taxon>asterids</taxon>
        <taxon>lamiids</taxon>
        <taxon>Lamiales</taxon>
        <taxon>Pedaliaceae</taxon>
        <taxon>Sesamum</taxon>
    </lineage>
</organism>
<protein>
    <submittedName>
        <fullName evidence="2">Uncharacterized protein</fullName>
    </submittedName>
</protein>
<reference evidence="2" key="1">
    <citation type="submission" date="2020-06" db="EMBL/GenBank/DDBJ databases">
        <authorList>
            <person name="Li T."/>
            <person name="Hu X."/>
            <person name="Zhang T."/>
            <person name="Song X."/>
            <person name="Zhang H."/>
            <person name="Dai N."/>
            <person name="Sheng W."/>
            <person name="Hou X."/>
            <person name="Wei L."/>
        </authorList>
    </citation>
    <scope>NUCLEOTIDE SEQUENCE</scope>
    <source>
        <strain evidence="2">G02</strain>
        <tissue evidence="2">Leaf</tissue>
    </source>
</reference>
<sequence length="120" mass="13706">MNMHRHLPWLTSLQRSYLPDQLEDEVQSIDISEESKTSHSPTMIPPLGMRKRKQLPHPPVVSVFEVRAYDEARSLSSHKLSRSLHEQHIKEAKDRLQDVQAEASEGASKAPIYHGRVGAY</sequence>
<feature type="region of interest" description="Disordered" evidence="1">
    <location>
        <begin position="25"/>
        <end position="55"/>
    </location>
</feature>
<feature type="region of interest" description="Disordered" evidence="1">
    <location>
        <begin position="92"/>
        <end position="120"/>
    </location>
</feature>
<accession>A0AAW2PI02</accession>
<name>A0AAW2PI02_SESRA</name>